<dbReference type="AlphaFoldDB" id="A0AAV9WUR5"/>
<organism evidence="2 3">
    <name type="scientific">Orbilia ellipsospora</name>
    <dbReference type="NCBI Taxonomy" id="2528407"/>
    <lineage>
        <taxon>Eukaryota</taxon>
        <taxon>Fungi</taxon>
        <taxon>Dikarya</taxon>
        <taxon>Ascomycota</taxon>
        <taxon>Pezizomycotina</taxon>
        <taxon>Orbiliomycetes</taxon>
        <taxon>Orbiliales</taxon>
        <taxon>Orbiliaceae</taxon>
        <taxon>Orbilia</taxon>
    </lineage>
</organism>
<accession>A0AAV9WUR5</accession>
<feature type="signal peptide" evidence="1">
    <location>
        <begin position="1"/>
        <end position="17"/>
    </location>
</feature>
<feature type="chain" id="PRO_5044001605" evidence="1">
    <location>
        <begin position="18"/>
        <end position="66"/>
    </location>
</feature>
<sequence>MKFSAVIVTLLSVGAMAAPGPAAEEITKGLEKRGCPAGVICISSKCYYWYCGPFGCSTGGATGQGC</sequence>
<evidence type="ECO:0000313" key="3">
    <source>
        <dbReference type="Proteomes" id="UP001365542"/>
    </source>
</evidence>
<dbReference type="EMBL" id="JAVHJO010000016">
    <property type="protein sequence ID" value="KAK6526520.1"/>
    <property type="molecule type" value="Genomic_DNA"/>
</dbReference>
<dbReference type="Proteomes" id="UP001365542">
    <property type="component" value="Unassembled WGS sequence"/>
</dbReference>
<name>A0AAV9WUR5_9PEZI</name>
<reference evidence="2 3" key="1">
    <citation type="submission" date="2019-10" db="EMBL/GenBank/DDBJ databases">
        <authorList>
            <person name="Palmer J.M."/>
        </authorList>
    </citation>
    <scope>NUCLEOTIDE SEQUENCE [LARGE SCALE GENOMIC DNA]</scope>
    <source>
        <strain evidence="2 3">TWF694</strain>
    </source>
</reference>
<evidence type="ECO:0000313" key="2">
    <source>
        <dbReference type="EMBL" id="KAK6526520.1"/>
    </source>
</evidence>
<evidence type="ECO:0000256" key="1">
    <source>
        <dbReference type="SAM" id="SignalP"/>
    </source>
</evidence>
<proteinExistence type="predicted"/>
<comment type="caution">
    <text evidence="2">The sequence shown here is derived from an EMBL/GenBank/DDBJ whole genome shotgun (WGS) entry which is preliminary data.</text>
</comment>
<protein>
    <submittedName>
        <fullName evidence="2">Uncharacterized protein</fullName>
    </submittedName>
</protein>
<keyword evidence="1" id="KW-0732">Signal</keyword>
<gene>
    <name evidence="2" type="ORF">TWF694_005103</name>
</gene>
<keyword evidence="3" id="KW-1185">Reference proteome</keyword>